<proteinExistence type="predicted"/>
<name>A0ABW4IBK2_9SPHI</name>
<dbReference type="Pfam" id="PF06210">
    <property type="entry name" value="DUF1003"/>
    <property type="match status" value="1"/>
</dbReference>
<organism evidence="2 3">
    <name type="scientific">Pseudopedobacter beijingensis</name>
    <dbReference type="NCBI Taxonomy" id="1207056"/>
    <lineage>
        <taxon>Bacteria</taxon>
        <taxon>Pseudomonadati</taxon>
        <taxon>Bacteroidota</taxon>
        <taxon>Sphingobacteriia</taxon>
        <taxon>Sphingobacteriales</taxon>
        <taxon>Sphingobacteriaceae</taxon>
        <taxon>Pseudopedobacter</taxon>
    </lineage>
</organism>
<keyword evidence="1" id="KW-0472">Membrane</keyword>
<dbReference type="InterPro" id="IPR010406">
    <property type="entry name" value="DUF1003"/>
</dbReference>
<gene>
    <name evidence="2" type="ORF">ACFSAH_09540</name>
</gene>
<dbReference type="EMBL" id="JBHUDG010000014">
    <property type="protein sequence ID" value="MFD1630121.1"/>
    <property type="molecule type" value="Genomic_DNA"/>
</dbReference>
<evidence type="ECO:0000313" key="2">
    <source>
        <dbReference type="EMBL" id="MFD1630121.1"/>
    </source>
</evidence>
<dbReference type="RefSeq" id="WP_379662499.1">
    <property type="nucleotide sequence ID" value="NZ_JBHUDG010000014.1"/>
</dbReference>
<comment type="caution">
    <text evidence="2">The sequence shown here is derived from an EMBL/GenBank/DDBJ whole genome shotgun (WGS) entry which is preliminary data.</text>
</comment>
<feature type="transmembrane region" description="Helical" evidence="1">
    <location>
        <begin position="95"/>
        <end position="115"/>
    </location>
</feature>
<keyword evidence="3" id="KW-1185">Reference proteome</keyword>
<feature type="transmembrane region" description="Helical" evidence="1">
    <location>
        <begin position="63"/>
        <end position="83"/>
    </location>
</feature>
<evidence type="ECO:0000313" key="3">
    <source>
        <dbReference type="Proteomes" id="UP001597118"/>
    </source>
</evidence>
<keyword evidence="1" id="KW-0812">Transmembrane</keyword>
<reference evidence="3" key="1">
    <citation type="journal article" date="2019" name="Int. J. Syst. Evol. Microbiol.">
        <title>The Global Catalogue of Microorganisms (GCM) 10K type strain sequencing project: providing services to taxonomists for standard genome sequencing and annotation.</title>
        <authorList>
            <consortium name="The Broad Institute Genomics Platform"/>
            <consortium name="The Broad Institute Genome Sequencing Center for Infectious Disease"/>
            <person name="Wu L."/>
            <person name="Ma J."/>
        </authorList>
    </citation>
    <scope>NUCLEOTIDE SEQUENCE [LARGE SCALE GENOMIC DNA]</scope>
    <source>
        <strain evidence="3">CCUG 53762</strain>
    </source>
</reference>
<evidence type="ECO:0000256" key="1">
    <source>
        <dbReference type="SAM" id="Phobius"/>
    </source>
</evidence>
<sequence length="191" mass="22445">MKKVKIDYQSLLDTSDLRLKKLHTIVLKSIEEEQLISKKLESEENLTIGQRLADKVADFGGSWSFILVFLLIILAWMVVNIYFFKEKGFDPYPFILLNLLLSCLAAFQAPIIMMSQNRQEEKDRRRAEEDYLVNLKAEIEIKTLHEKIDLLITEQMETLLQIQKVHVDRINQLEKQIINFQKQHQGKEDKA</sequence>
<accession>A0ABW4IBK2</accession>
<dbReference type="Proteomes" id="UP001597118">
    <property type="component" value="Unassembled WGS sequence"/>
</dbReference>
<dbReference type="PANTHER" id="PTHR41386:SF1">
    <property type="entry name" value="MEMBRANE PROTEIN"/>
    <property type="match status" value="1"/>
</dbReference>
<protein>
    <submittedName>
        <fullName evidence="2">DUF1003 domain-containing protein</fullName>
    </submittedName>
</protein>
<keyword evidence="1" id="KW-1133">Transmembrane helix</keyword>
<dbReference type="PANTHER" id="PTHR41386">
    <property type="entry name" value="INTEGRAL MEMBRANE PROTEIN-RELATED"/>
    <property type="match status" value="1"/>
</dbReference>